<keyword evidence="9" id="KW-0472">Membrane</keyword>
<dbReference type="PRINTS" id="PR00344">
    <property type="entry name" value="BCTRLSENSOR"/>
</dbReference>
<dbReference type="InterPro" id="IPR005467">
    <property type="entry name" value="His_kinase_dom"/>
</dbReference>
<dbReference type="SMART" id="SM00388">
    <property type="entry name" value="HisKA"/>
    <property type="match status" value="1"/>
</dbReference>
<gene>
    <name evidence="11" type="ORF">FHS56_002233</name>
</gene>
<evidence type="ECO:0000256" key="4">
    <source>
        <dbReference type="ARBA" id="ARBA00022679"/>
    </source>
</evidence>
<evidence type="ECO:0000256" key="2">
    <source>
        <dbReference type="ARBA" id="ARBA00012438"/>
    </source>
</evidence>
<dbReference type="InterPro" id="IPR003661">
    <property type="entry name" value="HisK_dim/P_dom"/>
</dbReference>
<dbReference type="Gene3D" id="3.30.565.10">
    <property type="entry name" value="Histidine kinase-like ATPase, C-terminal domain"/>
    <property type="match status" value="1"/>
</dbReference>
<sequence length="600" mass="68929">MVAIKGKSYWTLDKRITLYTLVAVGVSLLLGFYFMFHSSYQQHKRHFVSYHLNQLRMTAEYCIVPIELRQPEAAGEFIEKIAAQKMVECVQLVTPDGSVWLSYPAGNTFLGAALTTDSVQWAEEHLYVKADIRGMHAELLGYLYAKVNTSELRAFKQEQLWNSALLFVGCLLLCGIPLSVFLRSRLINPIIQLEHLLYEAVQNQTYYISDAPPRSSKEVRWLYERVAYILATIRLQLKELHQKQIDLEQQEGLYKALFDNELIGVLLVDLSENKILQSSPKAQEILNLKENDRQFASFFAQRTVYETFMKELTHKGRVTPQEALLRVKQHKNLWGLIAAKKAGHNIAEVVVQDISDMKHNMTELQRLSDELDNFVYHASHELRAPLRSILGIVQLMELNPSPANVQEYVNHLRRSIERLDETIQLVIAVSETKAHNKAEPVDLEDLIRYSVEHYNYLNQDGRIDIRYEVKFRSEVVIDKFSLSLIVNNLLSNALKYADYTKPYPMVYIIADVQDNNLILSIEDNGVGIPFEIQPHIFKMFYRGHERSEGAGLGLYIVKKVVNRLGGRILFVSEPARGTTFYVRLPLTKAPLYDYESAAAQ</sequence>
<dbReference type="PANTHER" id="PTHR42878:SF7">
    <property type="entry name" value="SENSOR HISTIDINE KINASE GLRK"/>
    <property type="match status" value="1"/>
</dbReference>
<evidence type="ECO:0000256" key="1">
    <source>
        <dbReference type="ARBA" id="ARBA00000085"/>
    </source>
</evidence>
<evidence type="ECO:0000256" key="5">
    <source>
        <dbReference type="ARBA" id="ARBA00022741"/>
    </source>
</evidence>
<keyword evidence="6 11" id="KW-0418">Kinase</keyword>
<keyword evidence="9" id="KW-0812">Transmembrane</keyword>
<dbReference type="PROSITE" id="PS50109">
    <property type="entry name" value="HIS_KIN"/>
    <property type="match status" value="1"/>
</dbReference>
<dbReference type="Pfam" id="PF02518">
    <property type="entry name" value="HATPase_c"/>
    <property type="match status" value="1"/>
</dbReference>
<dbReference type="RefSeq" id="WP_166920728.1">
    <property type="nucleotide sequence ID" value="NZ_JAASRN010000005.1"/>
</dbReference>
<dbReference type="InterPro" id="IPR003594">
    <property type="entry name" value="HATPase_dom"/>
</dbReference>
<dbReference type="GO" id="GO:0007234">
    <property type="term" value="P:osmosensory signaling via phosphorelay pathway"/>
    <property type="evidence" value="ECO:0007669"/>
    <property type="project" value="TreeGrafter"/>
</dbReference>
<dbReference type="InterPro" id="IPR036890">
    <property type="entry name" value="HATPase_C_sf"/>
</dbReference>
<feature type="transmembrane region" description="Helical" evidence="9">
    <location>
        <begin position="16"/>
        <end position="36"/>
    </location>
</feature>
<dbReference type="EC" id="2.7.13.3" evidence="2"/>
<dbReference type="SUPFAM" id="SSF47384">
    <property type="entry name" value="Homodimeric domain of signal transducing histidine kinase"/>
    <property type="match status" value="1"/>
</dbReference>
<dbReference type="SMART" id="SM00387">
    <property type="entry name" value="HATPase_c"/>
    <property type="match status" value="1"/>
</dbReference>
<keyword evidence="5" id="KW-0547">Nucleotide-binding</keyword>
<evidence type="ECO:0000313" key="11">
    <source>
        <dbReference type="EMBL" id="NIK74701.1"/>
    </source>
</evidence>
<evidence type="ECO:0000256" key="6">
    <source>
        <dbReference type="ARBA" id="ARBA00022777"/>
    </source>
</evidence>
<name>A0A846MTE7_9BACT</name>
<feature type="domain" description="Histidine kinase" evidence="10">
    <location>
        <begin position="377"/>
        <end position="588"/>
    </location>
</feature>
<dbReference type="Pfam" id="PF00512">
    <property type="entry name" value="HisKA"/>
    <property type="match status" value="1"/>
</dbReference>
<dbReference type="GO" id="GO:0005524">
    <property type="term" value="F:ATP binding"/>
    <property type="evidence" value="ECO:0007669"/>
    <property type="project" value="UniProtKB-KW"/>
</dbReference>
<dbReference type="SUPFAM" id="SSF55874">
    <property type="entry name" value="ATPase domain of HSP90 chaperone/DNA topoisomerase II/histidine kinase"/>
    <property type="match status" value="1"/>
</dbReference>
<evidence type="ECO:0000313" key="12">
    <source>
        <dbReference type="Proteomes" id="UP000537126"/>
    </source>
</evidence>
<proteinExistence type="predicted"/>
<dbReference type="GO" id="GO:0000155">
    <property type="term" value="F:phosphorelay sensor kinase activity"/>
    <property type="evidence" value="ECO:0007669"/>
    <property type="project" value="InterPro"/>
</dbReference>
<keyword evidence="12" id="KW-1185">Reference proteome</keyword>
<reference evidence="11 12" key="1">
    <citation type="submission" date="2020-03" db="EMBL/GenBank/DDBJ databases">
        <title>Genomic Encyclopedia of Type Strains, Phase IV (KMG-IV): sequencing the most valuable type-strain genomes for metagenomic binning, comparative biology and taxonomic classification.</title>
        <authorList>
            <person name="Goeker M."/>
        </authorList>
    </citation>
    <scope>NUCLEOTIDE SEQUENCE [LARGE SCALE GENOMIC DNA]</scope>
    <source>
        <strain evidence="11 12">DSM 5718</strain>
    </source>
</reference>
<dbReference type="GO" id="GO:0000156">
    <property type="term" value="F:phosphorelay response regulator activity"/>
    <property type="evidence" value="ECO:0007669"/>
    <property type="project" value="TreeGrafter"/>
</dbReference>
<dbReference type="EMBL" id="JAASRN010000005">
    <property type="protein sequence ID" value="NIK74701.1"/>
    <property type="molecule type" value="Genomic_DNA"/>
</dbReference>
<comment type="caution">
    <text evidence="11">The sequence shown here is derived from an EMBL/GenBank/DDBJ whole genome shotgun (WGS) entry which is preliminary data.</text>
</comment>
<dbReference type="Proteomes" id="UP000537126">
    <property type="component" value="Unassembled WGS sequence"/>
</dbReference>
<keyword evidence="3" id="KW-0597">Phosphoprotein</keyword>
<organism evidence="11 12">
    <name type="scientific">Thermonema lapsum</name>
    <dbReference type="NCBI Taxonomy" id="28195"/>
    <lineage>
        <taxon>Bacteria</taxon>
        <taxon>Pseudomonadati</taxon>
        <taxon>Bacteroidota</taxon>
        <taxon>Cytophagia</taxon>
        <taxon>Cytophagales</taxon>
        <taxon>Thermonemataceae</taxon>
        <taxon>Thermonema</taxon>
    </lineage>
</organism>
<accession>A0A846MTE7</accession>
<dbReference type="InterPro" id="IPR004358">
    <property type="entry name" value="Sig_transdc_His_kin-like_C"/>
</dbReference>
<dbReference type="PANTHER" id="PTHR42878">
    <property type="entry name" value="TWO-COMPONENT HISTIDINE KINASE"/>
    <property type="match status" value="1"/>
</dbReference>
<evidence type="ECO:0000256" key="8">
    <source>
        <dbReference type="ARBA" id="ARBA00023012"/>
    </source>
</evidence>
<dbReference type="InterPro" id="IPR036097">
    <property type="entry name" value="HisK_dim/P_sf"/>
</dbReference>
<dbReference type="AlphaFoldDB" id="A0A846MTE7"/>
<comment type="catalytic activity">
    <reaction evidence="1">
        <text>ATP + protein L-histidine = ADP + protein N-phospho-L-histidine.</text>
        <dbReference type="EC" id="2.7.13.3"/>
    </reaction>
</comment>
<keyword evidence="4" id="KW-0808">Transferase</keyword>
<evidence type="ECO:0000256" key="7">
    <source>
        <dbReference type="ARBA" id="ARBA00022840"/>
    </source>
</evidence>
<keyword evidence="7" id="KW-0067">ATP-binding</keyword>
<keyword evidence="9" id="KW-1133">Transmembrane helix</keyword>
<evidence type="ECO:0000256" key="9">
    <source>
        <dbReference type="SAM" id="Phobius"/>
    </source>
</evidence>
<dbReference type="GO" id="GO:0030295">
    <property type="term" value="F:protein kinase activator activity"/>
    <property type="evidence" value="ECO:0007669"/>
    <property type="project" value="TreeGrafter"/>
</dbReference>
<feature type="transmembrane region" description="Helical" evidence="9">
    <location>
        <begin position="160"/>
        <end position="182"/>
    </location>
</feature>
<evidence type="ECO:0000259" key="10">
    <source>
        <dbReference type="PROSITE" id="PS50109"/>
    </source>
</evidence>
<keyword evidence="8" id="KW-0902">Two-component regulatory system</keyword>
<protein>
    <recommendedName>
        <fullName evidence="2">histidine kinase</fullName>
        <ecNumber evidence="2">2.7.13.3</ecNumber>
    </recommendedName>
</protein>
<dbReference type="InterPro" id="IPR050351">
    <property type="entry name" value="BphY/WalK/GraS-like"/>
</dbReference>
<dbReference type="CDD" id="cd00075">
    <property type="entry name" value="HATPase"/>
    <property type="match status" value="1"/>
</dbReference>
<dbReference type="Gene3D" id="1.10.287.130">
    <property type="match status" value="1"/>
</dbReference>
<dbReference type="CDD" id="cd00082">
    <property type="entry name" value="HisKA"/>
    <property type="match status" value="1"/>
</dbReference>
<evidence type="ECO:0000256" key="3">
    <source>
        <dbReference type="ARBA" id="ARBA00022553"/>
    </source>
</evidence>